<evidence type="ECO:0000256" key="1">
    <source>
        <dbReference type="ARBA" id="ARBA00008304"/>
    </source>
</evidence>
<feature type="compositionally biased region" description="Polar residues" evidence="2">
    <location>
        <begin position="2042"/>
        <end position="2052"/>
    </location>
</feature>
<feature type="compositionally biased region" description="Acidic residues" evidence="2">
    <location>
        <begin position="2001"/>
        <end position="2018"/>
    </location>
</feature>
<feature type="region of interest" description="Disordered" evidence="2">
    <location>
        <begin position="1993"/>
        <end position="2073"/>
    </location>
</feature>
<dbReference type="Pfam" id="PF20210">
    <property type="entry name" value="Laa1_Sip1_HTR5"/>
    <property type="match status" value="1"/>
</dbReference>
<proteinExistence type="inferred from homology"/>
<protein>
    <recommendedName>
        <fullName evidence="5">HEAT repeat-containing protein 5B</fullName>
    </recommendedName>
</protein>
<dbReference type="Gene3D" id="1.25.10.10">
    <property type="entry name" value="Leucine-rich Repeat Variant"/>
    <property type="match status" value="2"/>
</dbReference>
<accession>A0A8T2SUY3</accession>
<dbReference type="InterPro" id="IPR044218">
    <property type="entry name" value="SWEETIE"/>
</dbReference>
<dbReference type="EMBL" id="CM035422">
    <property type="protein sequence ID" value="KAH7372889.1"/>
    <property type="molecule type" value="Genomic_DNA"/>
</dbReference>
<dbReference type="SUPFAM" id="SSF48371">
    <property type="entry name" value="ARM repeat"/>
    <property type="match status" value="2"/>
</dbReference>
<evidence type="ECO:0008006" key="5">
    <source>
        <dbReference type="Google" id="ProtNLM"/>
    </source>
</evidence>
<dbReference type="PANTHER" id="PTHR46975:SF2">
    <property type="entry name" value="PROTEIN SWEETIE"/>
    <property type="match status" value="1"/>
</dbReference>
<feature type="compositionally biased region" description="Polar residues" evidence="2">
    <location>
        <begin position="2064"/>
        <end position="2073"/>
    </location>
</feature>
<keyword evidence="4" id="KW-1185">Reference proteome</keyword>
<dbReference type="OMA" id="ETNSICI"/>
<dbReference type="InterPro" id="IPR016024">
    <property type="entry name" value="ARM-type_fold"/>
</dbReference>
<dbReference type="InterPro" id="IPR046837">
    <property type="entry name" value="Laa1/Sip1/HEATR5-like_HEAT"/>
</dbReference>
<evidence type="ECO:0000313" key="4">
    <source>
        <dbReference type="Proteomes" id="UP000825935"/>
    </source>
</evidence>
<dbReference type="PANTHER" id="PTHR46975">
    <property type="entry name" value="PROTEIN SWEETIE"/>
    <property type="match status" value="1"/>
</dbReference>
<dbReference type="GO" id="GO:0005975">
    <property type="term" value="P:carbohydrate metabolic process"/>
    <property type="evidence" value="ECO:0007669"/>
    <property type="project" value="InterPro"/>
</dbReference>
<comment type="caution">
    <text evidence="3">The sequence shown here is derived from an EMBL/GenBank/DDBJ whole genome shotgun (WGS) entry which is preliminary data.</text>
</comment>
<comment type="similarity">
    <text evidence="1">Belongs to the HEATR5 family.</text>
</comment>
<evidence type="ECO:0000313" key="3">
    <source>
        <dbReference type="EMBL" id="KAH7372889.1"/>
    </source>
</evidence>
<dbReference type="InterPro" id="IPR011989">
    <property type="entry name" value="ARM-like"/>
</dbReference>
<organism evidence="3 4">
    <name type="scientific">Ceratopteris richardii</name>
    <name type="common">Triangle waterfern</name>
    <dbReference type="NCBI Taxonomy" id="49495"/>
    <lineage>
        <taxon>Eukaryota</taxon>
        <taxon>Viridiplantae</taxon>
        <taxon>Streptophyta</taxon>
        <taxon>Embryophyta</taxon>
        <taxon>Tracheophyta</taxon>
        <taxon>Polypodiopsida</taxon>
        <taxon>Polypodiidae</taxon>
        <taxon>Polypodiales</taxon>
        <taxon>Pteridineae</taxon>
        <taxon>Pteridaceae</taxon>
        <taxon>Parkerioideae</taxon>
        <taxon>Ceratopteris</taxon>
    </lineage>
</organism>
<sequence>MANRAELSKLDVLVAQLESIVASASLKAPDPLICFDLLSDLLSSLEQQTKEAVLGCQRKCEDALQSLLLIGVRPPVRRLASKALVQIIQKGDTISVYSRASSLQGLLLESRRTDSVGYIGLANCLGALYRSFGQKLTSGLTETSNIVVKLLKFPEAPVRQAALQLLQDALKGLGGGGSALAYSEALRVLLRGGATDKSEFVRAAAAACLNNFAFSGAPGVGSGGLENCCALCIKALEDASESVRTAYASALGSLLAIGLNPDAQVQSNRRMQSSPAKTVEGGVQKHLIGPFVRATGLLQREIRVGLAMAWVAFLQGMHSTYGHSDLELHNYALQALSMLTLNSSDPHCQACVIYILRVGVVEQMNEPAQKEFLTLMTKQLALPDTSTSMVVVILRTISHLLGVLGEVQSAAREALENLLVVTLSNSSMAIRVETALTIRALTEVDPSCANSLISFGLTTMRALRETVAIERGDRLKHELDSLHGQALMLGAILSSSSKLPLGVSSRLPAAALELAKKLVVEDGRNIFSLGMEKEAGWILIAAIVSSMSKEEIQEQEFDLIALWTVPFGGNSDAKLKRAEENLGAEIRGWTAAIEALTAFIKSYVVSNLTARKEGILLQPVLGYLNGALTYISSSTLQRVSNELKHAVDTFLMRTLMAYHSLPDPLSYKGDHNHLLSICLSPFRGPMFCDESSSLKELLHYRDASLGPWIPGRDSFEDELRAFKGSSDGPYPCVWEEQISAFPQPVPVSLLLLNQKLICFGSIFASQREAKKLQLLDIIETSMKQNRKQNFGEHSATNACVALLAAVKEMLRLRNFEYEAEVFRRLQTIFQGLLAEETSTIAQRRAVAEGLGILARLGDDVFAARLMRLLLADAASASDIDSKGSIAFALGCIHRSKGGMALSVLVPGTVQILCTMVRDSKFQLRKWALHGLWLTTEAAGLAFVPHVQATMSVVMDALLFEEQANPDLHQFLGRLVNAIVAVVGPELSPGSSFFSRCKSVVAEIAFGEEPAALLESVLFTQQLVLFAPQAVSFHTHVQTLIPTLWAKQPSLRQAAVSTLRHLAEKDPISMIDEGIEEKLFAMLDTETNGGIIKLVRLTLLRLLEAACPIYASRWLFLCKNVVLATSSTISAGNKRAPKGGADQSASKVLDTFDHDDEEMISRVDGEGKSLHDSELVDSKFKEGDQLPRYSTRLFAAECLSRLPYAVGEDNRHFLLQLAREDAEFRAGSKSGGDWLVNNLGQLVALAYQVSTGIFETLRPKGVMLLLTIIKKFGQHEDPDFVGHLLLEQYQAQFVSSVRMALDWNAGPLLLDSGLQLAAMIITNRISNDDISVVRRIIALMSRLLENFEDLQFPSYAEWVGCKVQVSLLCAYASIKNYACSCSTETLNRVERLTPLMQLIDSASTKLKQLWMWLLRDVTMLQMYPVSHLQTKYNPFLGGLLLPAVTTVIQPLLEEIWPVIFEALMSNSIVEPSPDDSSIIERESNQMDFAKNHNISCETVPLSKEELNQLWILCFSTLCQKGKQRKSIARSPTIFHATVFKAVHSVSILDNYQSVAFRGMTYLYEQAMKNPSFLCMDLWRELLQILICTTFQPQSEASKYIMSMLDKVIKLSPNEYFQDEEWVSALTEAAVYHGKQVLWSALAGNFKVNAILCSIFETLGILAQKLSEKCSYLLPIIFSLEVRFIISASGRESSVSKAKPFIFEIAKLLLSTTDRDLFVLASAVQGIAEEVQSLIKNWTTEDQIKEDTAIRLSLILDMLVALAQALVDTGFSGSHGNLIMDACVECFDLSLKAPYMEIQLAGLQVLLNLTQTAISEGKQGSSYQLALLLIRELCSSVVGIVYTLLKEPMESKLVLSIRERLKLLLLLQSLVEGDESQAEVLHILLPAIIAAASPNNATDLQMAEALRNFAINLVTHLASQAKLAASFRAVLSEMPFQPRQSLQEIIRASISQRTSLGTTPSFPIAAPKLVIPSTFVTNAPPMSYSSVPADITVHNLQKRGGDGGDDDVDDDDDDDDDWDDFQSHNVDTEGGLVTPVQSDPIDTEYQSASNTNESHSQELPVRDTNDSNYSLQDISNTKDSIASSALEENADVLVENKNESTEVTNDT</sequence>
<name>A0A8T2SUY3_CERRI</name>
<evidence type="ECO:0000256" key="2">
    <source>
        <dbReference type="SAM" id="MobiDB-lite"/>
    </source>
</evidence>
<reference evidence="3" key="1">
    <citation type="submission" date="2021-08" db="EMBL/GenBank/DDBJ databases">
        <title>WGS assembly of Ceratopteris richardii.</title>
        <authorList>
            <person name="Marchant D.B."/>
            <person name="Chen G."/>
            <person name="Jenkins J."/>
            <person name="Shu S."/>
            <person name="Leebens-Mack J."/>
            <person name="Grimwood J."/>
            <person name="Schmutz J."/>
            <person name="Soltis P."/>
            <person name="Soltis D."/>
            <person name="Chen Z.-H."/>
        </authorList>
    </citation>
    <scope>NUCLEOTIDE SEQUENCE</scope>
    <source>
        <strain evidence="3">Whitten #5841</strain>
        <tissue evidence="3">Leaf</tissue>
    </source>
</reference>
<dbReference type="OrthoDB" id="192608at2759"/>
<dbReference type="Proteomes" id="UP000825935">
    <property type="component" value="Chromosome 17"/>
</dbReference>
<gene>
    <name evidence="3" type="ORF">KP509_17G027000</name>
</gene>